<evidence type="ECO:0000256" key="1">
    <source>
        <dbReference type="ARBA" id="ARBA00022801"/>
    </source>
</evidence>
<dbReference type="PANTHER" id="PTHR42776">
    <property type="entry name" value="SERINE PEPTIDASE S9 FAMILY MEMBER"/>
    <property type="match status" value="1"/>
</dbReference>
<dbReference type="GO" id="GO:0004252">
    <property type="term" value="F:serine-type endopeptidase activity"/>
    <property type="evidence" value="ECO:0007669"/>
    <property type="project" value="TreeGrafter"/>
</dbReference>
<evidence type="ECO:0000313" key="4">
    <source>
        <dbReference type="Proteomes" id="UP000320338"/>
    </source>
</evidence>
<evidence type="ECO:0000259" key="2">
    <source>
        <dbReference type="Pfam" id="PF00326"/>
    </source>
</evidence>
<reference evidence="3 4" key="1">
    <citation type="submission" date="2019-06" db="EMBL/GenBank/DDBJ databases">
        <title>Whole genome shotgun sequence of Pseudonocardia hydrocarbonoxydans NBRC 14498.</title>
        <authorList>
            <person name="Hosoyama A."/>
            <person name="Uohara A."/>
            <person name="Ohji S."/>
            <person name="Ichikawa N."/>
        </authorList>
    </citation>
    <scope>NUCLEOTIDE SEQUENCE [LARGE SCALE GENOMIC DNA]</scope>
    <source>
        <strain evidence="3 4">NBRC 14498</strain>
    </source>
</reference>
<dbReference type="RefSeq" id="WP_141278574.1">
    <property type="nucleotide sequence ID" value="NZ_BAAARZ010000019.1"/>
</dbReference>
<comment type="caution">
    <text evidence="3">The sequence shown here is derived from an EMBL/GenBank/DDBJ whole genome shotgun (WGS) entry which is preliminary data.</text>
</comment>
<dbReference type="PANTHER" id="PTHR42776:SF27">
    <property type="entry name" value="DIPEPTIDYL PEPTIDASE FAMILY MEMBER 6"/>
    <property type="match status" value="1"/>
</dbReference>
<dbReference type="OrthoDB" id="128799at2"/>
<dbReference type="SUPFAM" id="SSF53474">
    <property type="entry name" value="alpha/beta-Hydrolases"/>
    <property type="match status" value="1"/>
</dbReference>
<dbReference type="AlphaFoldDB" id="A0A4Y3WM46"/>
<accession>A0A4Y3WM46</accession>
<dbReference type="Gene3D" id="2.120.10.30">
    <property type="entry name" value="TolB, C-terminal domain"/>
    <property type="match status" value="1"/>
</dbReference>
<keyword evidence="4" id="KW-1185">Reference proteome</keyword>
<dbReference type="EMBL" id="BJNG01000017">
    <property type="protein sequence ID" value="GEC20027.1"/>
    <property type="molecule type" value="Genomic_DNA"/>
</dbReference>
<organism evidence="3 4">
    <name type="scientific">Pseudonocardia hydrocarbonoxydans</name>
    <dbReference type="NCBI Taxonomy" id="76726"/>
    <lineage>
        <taxon>Bacteria</taxon>
        <taxon>Bacillati</taxon>
        <taxon>Actinomycetota</taxon>
        <taxon>Actinomycetes</taxon>
        <taxon>Pseudonocardiales</taxon>
        <taxon>Pseudonocardiaceae</taxon>
        <taxon>Pseudonocardia</taxon>
    </lineage>
</organism>
<dbReference type="InterPro" id="IPR011042">
    <property type="entry name" value="6-blade_b-propeller_TolB-like"/>
</dbReference>
<dbReference type="SUPFAM" id="SSF82171">
    <property type="entry name" value="DPP6 N-terminal domain-like"/>
    <property type="match status" value="1"/>
</dbReference>
<dbReference type="Pfam" id="PF00326">
    <property type="entry name" value="Peptidase_S9"/>
    <property type="match status" value="1"/>
</dbReference>
<evidence type="ECO:0000313" key="3">
    <source>
        <dbReference type="EMBL" id="GEC20027.1"/>
    </source>
</evidence>
<dbReference type="GO" id="GO:0006508">
    <property type="term" value="P:proteolysis"/>
    <property type="evidence" value="ECO:0007669"/>
    <property type="project" value="InterPro"/>
</dbReference>
<protein>
    <submittedName>
        <fullName evidence="3">Putative peptidase</fullName>
    </submittedName>
</protein>
<gene>
    <name evidence="3" type="ORF">PHY01_23100</name>
</gene>
<name>A0A4Y3WM46_9PSEU</name>
<sequence>MSTAPPRAAPPGLIDLEELFADPRFANPSLSPDGTRIAYLAPHQGRRQVWVRGIDDDHADAVRVTGDTRRGITTHHWTDDPRWLLYQQDTDGNEDWHLYRVDLEEPDAQAVDLTPMDPGSRVVGVEPFPPVPGSVLVAMNRRPLFFDLFRVDVATGETVLHLEQDDPTGGVLLDRDGTPAFHTALAADGTVEFSAIDPGGRRRLLHRTGGAEHPMGVHPQLVTPDGKGLLVGSFDSTDDEGADDLRLVRIDHATGEQTVVAAVGGHDLDISGAMVPGVLPPVVYTHRGTGKALAARFVADRPHVEVLDPDFADVYAALSTLSDGVLGTLSCDEAGRRWVATFTHDRDPGVAWLYDHATGEARLLWRAYPDLDPASLAPMTPVAFPARDGLPLHGYLTLPVGVEPRGLPLVLLVHGGPWMHDGWGFSPDVQFLANRGYAVLQVNFRGSLGHGRRHLTAAIGEIGRAMHDDLIDAVDWAVARGYADPERLAVAGGSYGGYAALLGVTLTPEKFAVAVDYVGVSDLAHFLRTLPPFTRAFNVNSWYAYVGDPEIPEQEADMRARSPITMVDRIRTPLLVAQGANDVRVVRAESDNIVASLRERGVPVTYLVADDEGHGFANPENRMRLNRAIEHHFAEHLGGRRADEDPTTPA</sequence>
<dbReference type="InterPro" id="IPR029058">
    <property type="entry name" value="AB_hydrolase_fold"/>
</dbReference>
<dbReference type="InterPro" id="IPR001375">
    <property type="entry name" value="Peptidase_S9_cat"/>
</dbReference>
<dbReference type="Proteomes" id="UP000320338">
    <property type="component" value="Unassembled WGS sequence"/>
</dbReference>
<proteinExistence type="predicted"/>
<keyword evidence="1" id="KW-0378">Hydrolase</keyword>
<feature type="domain" description="Peptidase S9 prolyl oligopeptidase catalytic" evidence="2">
    <location>
        <begin position="423"/>
        <end position="639"/>
    </location>
</feature>
<dbReference type="Gene3D" id="3.40.50.1820">
    <property type="entry name" value="alpha/beta hydrolase"/>
    <property type="match status" value="1"/>
</dbReference>